<dbReference type="PROSITE" id="PS51257">
    <property type="entry name" value="PROKAR_LIPOPROTEIN"/>
    <property type="match status" value="1"/>
</dbReference>
<accession>A0A368P111</accession>
<keyword evidence="1 6" id="KW-0645">Protease</keyword>
<dbReference type="AlphaFoldDB" id="A0A368P111"/>
<feature type="signal peptide" evidence="7">
    <location>
        <begin position="1"/>
        <end position="20"/>
    </location>
</feature>
<proteinExistence type="inferred from homology"/>
<keyword evidence="3 6" id="KW-0378">Hydrolase</keyword>
<keyword evidence="4 6" id="KW-0862">Zinc</keyword>
<evidence type="ECO:0000256" key="6">
    <source>
        <dbReference type="RuleBase" id="RU003983"/>
    </source>
</evidence>
<comment type="cofactor">
    <cofactor evidence="6">
        <name>Zn(2+)</name>
        <dbReference type="ChEBI" id="CHEBI:29105"/>
    </cofactor>
    <text evidence="6">Binds 1 zinc ion per subunit.</text>
</comment>
<dbReference type="Proteomes" id="UP000252249">
    <property type="component" value="Unassembled WGS sequence"/>
</dbReference>
<dbReference type="GO" id="GO:0004222">
    <property type="term" value="F:metalloendopeptidase activity"/>
    <property type="evidence" value="ECO:0007669"/>
    <property type="project" value="InterPro"/>
</dbReference>
<evidence type="ECO:0000256" key="5">
    <source>
        <dbReference type="ARBA" id="ARBA00023049"/>
    </source>
</evidence>
<name>A0A368P111_9FLAO</name>
<feature type="chain" id="PRO_5016861368" evidence="7">
    <location>
        <begin position="21"/>
        <end position="278"/>
    </location>
</feature>
<evidence type="ECO:0000256" key="2">
    <source>
        <dbReference type="ARBA" id="ARBA00022723"/>
    </source>
</evidence>
<dbReference type="InterPro" id="IPR001915">
    <property type="entry name" value="Peptidase_M48"/>
</dbReference>
<protein>
    <submittedName>
        <fullName evidence="9">M48 family peptidase</fullName>
    </submittedName>
</protein>
<keyword evidence="7" id="KW-0732">Signal</keyword>
<evidence type="ECO:0000313" key="9">
    <source>
        <dbReference type="EMBL" id="RCU56512.1"/>
    </source>
</evidence>
<organism evidence="9 10">
    <name type="scientific">Oceanihabitans sediminis</name>
    <dbReference type="NCBI Taxonomy" id="1812012"/>
    <lineage>
        <taxon>Bacteria</taxon>
        <taxon>Pseudomonadati</taxon>
        <taxon>Bacteroidota</taxon>
        <taxon>Flavobacteriia</taxon>
        <taxon>Flavobacteriales</taxon>
        <taxon>Flavobacteriaceae</taxon>
        <taxon>Oceanihabitans</taxon>
    </lineage>
</organism>
<reference evidence="9 10" key="1">
    <citation type="submission" date="2018-07" db="EMBL/GenBank/DDBJ databases">
        <title>Oceanihabitans testaceum sp. nov., isolated from marine sediment.</title>
        <authorList>
            <person name="Li C.-M."/>
        </authorList>
    </citation>
    <scope>NUCLEOTIDE SEQUENCE [LARGE SCALE GENOMIC DNA]</scope>
    <source>
        <strain evidence="9 10">S9-10</strain>
    </source>
</reference>
<dbReference type="InterPro" id="IPR051156">
    <property type="entry name" value="Mito/Outer_Membr_Metalloprot"/>
</dbReference>
<evidence type="ECO:0000256" key="3">
    <source>
        <dbReference type="ARBA" id="ARBA00022801"/>
    </source>
</evidence>
<keyword evidence="2" id="KW-0479">Metal-binding</keyword>
<dbReference type="Gene3D" id="3.30.2010.10">
    <property type="entry name" value="Metalloproteases ('zincins'), catalytic domain"/>
    <property type="match status" value="1"/>
</dbReference>
<dbReference type="Pfam" id="PF01435">
    <property type="entry name" value="Peptidase_M48"/>
    <property type="match status" value="1"/>
</dbReference>
<comment type="caution">
    <text evidence="9">The sequence shown here is derived from an EMBL/GenBank/DDBJ whole genome shotgun (WGS) entry which is preliminary data.</text>
</comment>
<evidence type="ECO:0000256" key="1">
    <source>
        <dbReference type="ARBA" id="ARBA00022670"/>
    </source>
</evidence>
<dbReference type="EMBL" id="QPIG01000005">
    <property type="protein sequence ID" value="RCU56512.1"/>
    <property type="molecule type" value="Genomic_DNA"/>
</dbReference>
<evidence type="ECO:0000259" key="8">
    <source>
        <dbReference type="Pfam" id="PF01435"/>
    </source>
</evidence>
<dbReference type="GO" id="GO:0046872">
    <property type="term" value="F:metal ion binding"/>
    <property type="evidence" value="ECO:0007669"/>
    <property type="project" value="UniProtKB-KW"/>
</dbReference>
<evidence type="ECO:0000256" key="4">
    <source>
        <dbReference type="ARBA" id="ARBA00022833"/>
    </source>
</evidence>
<dbReference type="OrthoDB" id="9810445at2"/>
<dbReference type="GO" id="GO:0051603">
    <property type="term" value="P:proteolysis involved in protein catabolic process"/>
    <property type="evidence" value="ECO:0007669"/>
    <property type="project" value="TreeGrafter"/>
</dbReference>
<evidence type="ECO:0000313" key="10">
    <source>
        <dbReference type="Proteomes" id="UP000252249"/>
    </source>
</evidence>
<feature type="domain" description="Peptidase M48" evidence="8">
    <location>
        <begin position="92"/>
        <end position="254"/>
    </location>
</feature>
<keyword evidence="10" id="KW-1185">Reference proteome</keyword>
<keyword evidence="5 6" id="KW-0482">Metalloprotease</keyword>
<evidence type="ECO:0000256" key="7">
    <source>
        <dbReference type="SAM" id="SignalP"/>
    </source>
</evidence>
<dbReference type="RefSeq" id="WP_113966656.1">
    <property type="nucleotide sequence ID" value="NZ_QNRP01000008.1"/>
</dbReference>
<dbReference type="PANTHER" id="PTHR22726">
    <property type="entry name" value="METALLOENDOPEPTIDASE OMA1"/>
    <property type="match status" value="1"/>
</dbReference>
<comment type="similarity">
    <text evidence="6">Belongs to the peptidase M48 family.</text>
</comment>
<dbReference type="GO" id="GO:0016020">
    <property type="term" value="C:membrane"/>
    <property type="evidence" value="ECO:0007669"/>
    <property type="project" value="TreeGrafter"/>
</dbReference>
<dbReference type="CDD" id="cd07331">
    <property type="entry name" value="M48C_Oma1_like"/>
    <property type="match status" value="1"/>
</dbReference>
<gene>
    <name evidence="9" type="ORF">DU428_11470</name>
</gene>
<dbReference type="PANTHER" id="PTHR22726:SF1">
    <property type="entry name" value="METALLOENDOPEPTIDASE OMA1, MITOCHONDRIAL"/>
    <property type="match status" value="1"/>
</dbReference>
<sequence length="278" mass="30194">MKLKNVIIASCTVLIFLSCATNPFTGKQTMALVSNAQLFPTAFAQYNQVLSESIVETGTARAEMITRVGQRIAVAAERWLNANGHQGYLADYEWEYKLIDEPTVNAWCMPGGKIVFYTGILPVAQNETGIAAIMGHEVAHALANHGQQRMSAAYIQQGVALAGNIAINNEEDRNTFNQYYGIGSQVGVMLPFSRSHETEADKIGLYLMAIAGYNPTEAAELWKRMKANSGGGAPPEILSTHPSNDSRIANLQALAPQAVAEAKKFGIQSFKPITSYSY</sequence>